<accession>A0A1I2B2U5</accession>
<evidence type="ECO:0000313" key="1">
    <source>
        <dbReference type="EMBL" id="SFE50359.1"/>
    </source>
</evidence>
<dbReference type="RefSeq" id="WP_245757807.1">
    <property type="nucleotide sequence ID" value="NZ_FONT01000002.1"/>
</dbReference>
<keyword evidence="1" id="KW-0418">Kinase</keyword>
<dbReference type="InterPro" id="IPR052023">
    <property type="entry name" value="Histidine_kinase_KdpD"/>
</dbReference>
<dbReference type="Gene3D" id="3.40.50.620">
    <property type="entry name" value="HUPs"/>
    <property type="match status" value="1"/>
</dbReference>
<dbReference type="GO" id="GO:0005886">
    <property type="term" value="C:plasma membrane"/>
    <property type="evidence" value="ECO:0007669"/>
    <property type="project" value="TreeGrafter"/>
</dbReference>
<keyword evidence="1" id="KW-0808">Transferase</keyword>
<protein>
    <submittedName>
        <fullName evidence="1">Two-component system, OmpR family, sensor histidine kinase KdpD</fullName>
    </submittedName>
</protein>
<dbReference type="GO" id="GO:0000155">
    <property type="term" value="F:phosphorelay sensor kinase activity"/>
    <property type="evidence" value="ECO:0007669"/>
    <property type="project" value="TreeGrafter"/>
</dbReference>
<organism evidence="1 2">
    <name type="scientific">Alteribacillus iranensis</name>
    <dbReference type="NCBI Taxonomy" id="930128"/>
    <lineage>
        <taxon>Bacteria</taxon>
        <taxon>Bacillati</taxon>
        <taxon>Bacillota</taxon>
        <taxon>Bacilli</taxon>
        <taxon>Bacillales</taxon>
        <taxon>Bacillaceae</taxon>
        <taxon>Alteribacillus</taxon>
    </lineage>
</organism>
<dbReference type="SUPFAM" id="SSF52402">
    <property type="entry name" value="Adenine nucleotide alpha hydrolases-like"/>
    <property type="match status" value="1"/>
</dbReference>
<dbReference type="PANTHER" id="PTHR45569:SF1">
    <property type="entry name" value="SENSOR PROTEIN KDPD"/>
    <property type="match status" value="1"/>
</dbReference>
<evidence type="ECO:0000313" key="2">
    <source>
        <dbReference type="Proteomes" id="UP000199516"/>
    </source>
</evidence>
<dbReference type="STRING" id="930128.SAMN05192532_10247"/>
<gene>
    <name evidence="1" type="ORF">SAMN05192532_10247</name>
</gene>
<dbReference type="InterPro" id="IPR014729">
    <property type="entry name" value="Rossmann-like_a/b/a_fold"/>
</dbReference>
<name>A0A1I2B2U5_9BACI</name>
<dbReference type="EMBL" id="FONT01000002">
    <property type="protein sequence ID" value="SFE50359.1"/>
    <property type="molecule type" value="Genomic_DNA"/>
</dbReference>
<dbReference type="AlphaFoldDB" id="A0A1I2B2U5"/>
<sequence>MMNGMNPAEERILVCVDYGHTGRKLIRRGGYLARKLNAELIILVFDSLPDEEYEYHKEVDIPIFKQLAKKYGAKVIIKKAKAIDITNVVIDTARKEEVTQVIIGQAAESVWTHLLGRSIIDLLLKELPDADLHVVPKERSEEEEDWEYAKGRKAYLFKRDDGTYTLKDTDPNERANYEGVFFRHIHTDFDNGIFAFVANEDKTIEVRVKEGIVYSLKDIEEDT</sequence>
<reference evidence="1 2" key="1">
    <citation type="submission" date="2016-10" db="EMBL/GenBank/DDBJ databases">
        <authorList>
            <person name="de Groot N.N."/>
        </authorList>
    </citation>
    <scope>NUCLEOTIDE SEQUENCE [LARGE SCALE GENOMIC DNA]</scope>
    <source>
        <strain evidence="1 2">DSM 23995</strain>
    </source>
</reference>
<keyword evidence="2" id="KW-1185">Reference proteome</keyword>
<proteinExistence type="predicted"/>
<dbReference type="Proteomes" id="UP000199516">
    <property type="component" value="Unassembled WGS sequence"/>
</dbReference>
<dbReference type="PANTHER" id="PTHR45569">
    <property type="entry name" value="SENSOR PROTEIN KDPD"/>
    <property type="match status" value="1"/>
</dbReference>